<dbReference type="CDD" id="cd04301">
    <property type="entry name" value="NAT_SF"/>
    <property type="match status" value="1"/>
</dbReference>
<accession>A0A6C1B1N9</accession>
<keyword evidence="2" id="KW-0808">Transferase</keyword>
<feature type="domain" description="N-acetyltransferase" evidence="1">
    <location>
        <begin position="24"/>
        <end position="180"/>
    </location>
</feature>
<dbReference type="KEGG" id="azq:G3580_00215"/>
<gene>
    <name evidence="2" type="ORF">G3580_00215</name>
</gene>
<dbReference type="Proteomes" id="UP000501991">
    <property type="component" value="Chromosome"/>
</dbReference>
<dbReference type="SUPFAM" id="SSF55729">
    <property type="entry name" value="Acyl-CoA N-acyltransferases (Nat)"/>
    <property type="match status" value="1"/>
</dbReference>
<sequence length="187" mass="21204">MRPTPKELLKAGARLLLGEYAAYYIYRSPDRAHDALATTDDVRLLERSAVESCDDEVIRAQLPYLGDQALAYGGFADDRLAGICIYWYGDRYRTRNFWPLDTGEAKLVQIITTPAARGRGVATTLIAASHAQLLSKGFHQAYARVWHSNTPSLRAFERAGWTRIALVVEINPLRRKRPLRLRFRTRG</sequence>
<dbReference type="GO" id="GO:0016747">
    <property type="term" value="F:acyltransferase activity, transferring groups other than amino-acyl groups"/>
    <property type="evidence" value="ECO:0007669"/>
    <property type="project" value="InterPro"/>
</dbReference>
<organism evidence="2 3">
    <name type="scientific">Nitrogeniibacter mangrovi</name>
    <dbReference type="NCBI Taxonomy" id="2016596"/>
    <lineage>
        <taxon>Bacteria</taxon>
        <taxon>Pseudomonadati</taxon>
        <taxon>Pseudomonadota</taxon>
        <taxon>Betaproteobacteria</taxon>
        <taxon>Rhodocyclales</taxon>
        <taxon>Zoogloeaceae</taxon>
        <taxon>Nitrogeniibacter</taxon>
    </lineage>
</organism>
<dbReference type="InterPro" id="IPR000182">
    <property type="entry name" value="GNAT_dom"/>
</dbReference>
<protein>
    <submittedName>
        <fullName evidence="2">GNAT family N-acetyltransferase</fullName>
    </submittedName>
</protein>
<dbReference type="EMBL" id="CP048836">
    <property type="protein sequence ID" value="QID16184.1"/>
    <property type="molecule type" value="Genomic_DNA"/>
</dbReference>
<dbReference type="Pfam" id="PF00583">
    <property type="entry name" value="Acetyltransf_1"/>
    <property type="match status" value="1"/>
</dbReference>
<evidence type="ECO:0000313" key="3">
    <source>
        <dbReference type="Proteomes" id="UP000501991"/>
    </source>
</evidence>
<keyword evidence="3" id="KW-1185">Reference proteome</keyword>
<name>A0A6C1B1N9_9RHOO</name>
<evidence type="ECO:0000259" key="1">
    <source>
        <dbReference type="PROSITE" id="PS51186"/>
    </source>
</evidence>
<dbReference type="AlphaFoldDB" id="A0A6C1B1N9"/>
<proteinExistence type="predicted"/>
<dbReference type="InterPro" id="IPR016181">
    <property type="entry name" value="Acyl_CoA_acyltransferase"/>
</dbReference>
<reference evidence="2 3" key="1">
    <citation type="submission" date="2020-02" db="EMBL/GenBank/DDBJ databases">
        <title>Nitrogenibacter mangrovi gen. nov., sp. nov. isolated from mangrove sediment, a denitrifying betaproteobacterium.</title>
        <authorList>
            <person name="Liao H."/>
            <person name="Tian Y."/>
        </authorList>
    </citation>
    <scope>NUCLEOTIDE SEQUENCE [LARGE SCALE GENOMIC DNA]</scope>
    <source>
        <strain evidence="2 3">M9-3-2</strain>
    </source>
</reference>
<evidence type="ECO:0000313" key="2">
    <source>
        <dbReference type="EMBL" id="QID16184.1"/>
    </source>
</evidence>
<dbReference type="RefSeq" id="WP_173763349.1">
    <property type="nucleotide sequence ID" value="NZ_CP048836.1"/>
</dbReference>
<dbReference type="Gene3D" id="3.40.630.30">
    <property type="match status" value="1"/>
</dbReference>
<dbReference type="PROSITE" id="PS51186">
    <property type="entry name" value="GNAT"/>
    <property type="match status" value="1"/>
</dbReference>